<gene>
    <name evidence="1" type="ORF">AZF00_12025</name>
</gene>
<dbReference type="KEGG" id="zal:AZF00_12025"/>
<accession>A0A127M6Y9</accession>
<reference evidence="1 2" key="1">
    <citation type="submission" date="2015-12" db="EMBL/GenBank/DDBJ databases">
        <authorList>
            <person name="Shamseldin A."/>
            <person name="Moawad H."/>
            <person name="Abd El-Rahim W.M."/>
            <person name="Sadowsky M.J."/>
        </authorList>
    </citation>
    <scope>NUCLEOTIDE SEQUENCE [LARGE SCALE GENOMIC DNA]</scope>
    <source>
        <strain evidence="1 2">SM2</strain>
    </source>
</reference>
<evidence type="ECO:0008006" key="3">
    <source>
        <dbReference type="Google" id="ProtNLM"/>
    </source>
</evidence>
<dbReference type="NCBIfam" id="TIGR02450">
    <property type="entry name" value="TIGR02450 family Trp-rich protein"/>
    <property type="match status" value="1"/>
</dbReference>
<organism evidence="1 2">
    <name type="scientific">Zhongshania aliphaticivorans</name>
    <dbReference type="NCBI Taxonomy" id="1470434"/>
    <lineage>
        <taxon>Bacteria</taxon>
        <taxon>Pseudomonadati</taxon>
        <taxon>Pseudomonadota</taxon>
        <taxon>Gammaproteobacteria</taxon>
        <taxon>Cellvibrionales</taxon>
        <taxon>Spongiibacteraceae</taxon>
        <taxon>Zhongshania</taxon>
    </lineage>
</organism>
<dbReference type="STRING" id="1470434.AZF00_12025"/>
<dbReference type="RefSeq" id="WP_008249038.1">
    <property type="nucleotide sequence ID" value="NZ_CP014544.1"/>
</dbReference>
<evidence type="ECO:0000313" key="2">
    <source>
        <dbReference type="Proteomes" id="UP000074119"/>
    </source>
</evidence>
<evidence type="ECO:0000313" key="1">
    <source>
        <dbReference type="EMBL" id="AMO68982.1"/>
    </source>
</evidence>
<sequence length="71" mass="8550">MNAVNPKKLLNSKWTAVSPQNKDKHFVITEVEFDEYQTLYHCMIEAVMSKRSYTLQWRELRDANQWLCGWQ</sequence>
<dbReference type="Pfam" id="PF09493">
    <property type="entry name" value="DUF2389"/>
    <property type="match status" value="1"/>
</dbReference>
<dbReference type="EMBL" id="CP014544">
    <property type="protein sequence ID" value="AMO68982.1"/>
    <property type="molecule type" value="Genomic_DNA"/>
</dbReference>
<protein>
    <recommendedName>
        <fullName evidence="3">TIGR02450 family Trp-rich protein</fullName>
    </recommendedName>
</protein>
<dbReference type="InterPro" id="IPR012663">
    <property type="entry name" value="CHP02450_Tryp"/>
</dbReference>
<dbReference type="Proteomes" id="UP000074119">
    <property type="component" value="Chromosome"/>
</dbReference>
<proteinExistence type="predicted"/>
<name>A0A127M6Y9_9GAMM</name>
<dbReference type="AlphaFoldDB" id="A0A127M6Y9"/>